<dbReference type="InterPro" id="IPR001304">
    <property type="entry name" value="C-type_lectin-like"/>
</dbReference>
<dbReference type="WBParaSite" id="ACRNAN_scaffold13179.g31302.t1">
    <property type="protein sequence ID" value="ACRNAN_scaffold13179.g31302.t1"/>
    <property type="gene ID" value="ACRNAN_scaffold13179.g31302"/>
</dbReference>
<dbReference type="InterPro" id="IPR016187">
    <property type="entry name" value="CTDL_fold"/>
</dbReference>
<accession>A0A914CPZ1</accession>
<dbReference type="CDD" id="cd00037">
    <property type="entry name" value="CLECT"/>
    <property type="match status" value="1"/>
</dbReference>
<sequence>MGFDDAEKFCQGNGTSIKTQGHIAGIKNAFANSYLVGQLKSYNISEAWIGAIAIPYTFGYYDFTIWNDGSFLEYTHFADQDGQGYLLDPSDLTINAKDGSWYARKRASNEGNRPFICQLPKIHK</sequence>
<dbReference type="Proteomes" id="UP000887540">
    <property type="component" value="Unplaced"/>
</dbReference>
<name>A0A914CPZ1_9BILA</name>
<dbReference type="SUPFAM" id="SSF56436">
    <property type="entry name" value="C-type lectin-like"/>
    <property type="match status" value="1"/>
</dbReference>
<keyword evidence="2" id="KW-1185">Reference proteome</keyword>
<dbReference type="PROSITE" id="PS50041">
    <property type="entry name" value="C_TYPE_LECTIN_2"/>
    <property type="match status" value="1"/>
</dbReference>
<reference evidence="3" key="1">
    <citation type="submission" date="2022-11" db="UniProtKB">
        <authorList>
            <consortium name="WormBaseParasite"/>
        </authorList>
    </citation>
    <scope>IDENTIFICATION</scope>
</reference>
<evidence type="ECO:0000313" key="3">
    <source>
        <dbReference type="WBParaSite" id="ACRNAN_scaffold13179.g31302.t1"/>
    </source>
</evidence>
<evidence type="ECO:0000313" key="2">
    <source>
        <dbReference type="Proteomes" id="UP000887540"/>
    </source>
</evidence>
<dbReference type="Gene3D" id="3.10.100.10">
    <property type="entry name" value="Mannose-Binding Protein A, subunit A"/>
    <property type="match status" value="1"/>
</dbReference>
<protein>
    <submittedName>
        <fullName evidence="3">C-type lectin domain-containing protein</fullName>
    </submittedName>
</protein>
<organism evidence="2 3">
    <name type="scientific">Acrobeloides nanus</name>
    <dbReference type="NCBI Taxonomy" id="290746"/>
    <lineage>
        <taxon>Eukaryota</taxon>
        <taxon>Metazoa</taxon>
        <taxon>Ecdysozoa</taxon>
        <taxon>Nematoda</taxon>
        <taxon>Chromadorea</taxon>
        <taxon>Rhabditida</taxon>
        <taxon>Tylenchina</taxon>
        <taxon>Cephalobomorpha</taxon>
        <taxon>Cephaloboidea</taxon>
        <taxon>Cephalobidae</taxon>
        <taxon>Acrobeloides</taxon>
    </lineage>
</organism>
<feature type="domain" description="C-type lectin" evidence="1">
    <location>
        <begin position="1"/>
        <end position="101"/>
    </location>
</feature>
<dbReference type="InterPro" id="IPR016186">
    <property type="entry name" value="C-type_lectin-like/link_sf"/>
</dbReference>
<evidence type="ECO:0000259" key="1">
    <source>
        <dbReference type="PROSITE" id="PS50041"/>
    </source>
</evidence>
<proteinExistence type="predicted"/>
<dbReference type="AlphaFoldDB" id="A0A914CPZ1"/>